<keyword evidence="2" id="KW-0521">NADP</keyword>
<evidence type="ECO:0000256" key="2">
    <source>
        <dbReference type="ARBA" id="ARBA00022857"/>
    </source>
</evidence>
<dbReference type="EMBL" id="ANFM02000037">
    <property type="protein sequence ID" value="EOD78013.1"/>
    <property type="molecule type" value="Genomic_DNA"/>
</dbReference>
<dbReference type="CDD" id="cd05233">
    <property type="entry name" value="SDR_c"/>
    <property type="match status" value="1"/>
</dbReference>
<reference evidence="5 6" key="1">
    <citation type="journal article" date="2014" name="PLoS ONE">
        <title>Grimontia indica AK16(T), sp. nov., Isolated from a Seawater Sample Reports the Presence of Pathogenic Genes Similar to Vibrio Genus.</title>
        <authorList>
            <person name="Singh A."/>
            <person name="Vaidya B."/>
            <person name="Khatri I."/>
            <person name="Srinivas T.N."/>
            <person name="Subramanian S."/>
            <person name="Korpole S."/>
            <person name="Pinnaka A.K."/>
        </authorList>
    </citation>
    <scope>NUCLEOTIDE SEQUENCE [LARGE SCALE GENOMIC DNA]</scope>
    <source>
        <strain evidence="5 6">AK16</strain>
    </source>
</reference>
<dbReference type="SUPFAM" id="SSF51735">
    <property type="entry name" value="NAD(P)-binding Rossmann-fold domains"/>
    <property type="match status" value="1"/>
</dbReference>
<organism evidence="5 6">
    <name type="scientific">Grimontia indica</name>
    <dbReference type="NCBI Taxonomy" id="1056512"/>
    <lineage>
        <taxon>Bacteria</taxon>
        <taxon>Pseudomonadati</taxon>
        <taxon>Pseudomonadota</taxon>
        <taxon>Gammaproteobacteria</taxon>
        <taxon>Vibrionales</taxon>
        <taxon>Vibrionaceae</taxon>
        <taxon>Grimontia</taxon>
    </lineage>
</organism>
<gene>
    <name evidence="5" type="ORF">D515_03237</name>
</gene>
<dbReference type="PRINTS" id="PR00081">
    <property type="entry name" value="GDHRDH"/>
</dbReference>
<evidence type="ECO:0000313" key="5">
    <source>
        <dbReference type="EMBL" id="EOD78013.1"/>
    </source>
</evidence>
<comment type="similarity">
    <text evidence="1 4">Belongs to the short-chain dehydrogenases/reductases (SDR) family.</text>
</comment>
<keyword evidence="3" id="KW-0560">Oxidoreductase</keyword>
<evidence type="ECO:0000256" key="3">
    <source>
        <dbReference type="ARBA" id="ARBA00023002"/>
    </source>
</evidence>
<dbReference type="Gene3D" id="3.40.50.720">
    <property type="entry name" value="NAD(P)-binding Rossmann-like Domain"/>
    <property type="match status" value="1"/>
</dbReference>
<name>R1GPA0_9GAMM</name>
<dbReference type="Proteomes" id="UP000011223">
    <property type="component" value="Unassembled WGS sequence"/>
</dbReference>
<dbReference type="InterPro" id="IPR036291">
    <property type="entry name" value="NAD(P)-bd_dom_sf"/>
</dbReference>
<proteinExistence type="inferred from homology"/>
<dbReference type="PRINTS" id="PR00080">
    <property type="entry name" value="SDRFAMILY"/>
</dbReference>
<evidence type="ECO:0000313" key="6">
    <source>
        <dbReference type="Proteomes" id="UP000011223"/>
    </source>
</evidence>
<evidence type="ECO:0000256" key="1">
    <source>
        <dbReference type="ARBA" id="ARBA00006484"/>
    </source>
</evidence>
<dbReference type="RefSeq" id="WP_002540986.1">
    <property type="nucleotide sequence ID" value="NZ_ANFM02000037.1"/>
</dbReference>
<dbReference type="Pfam" id="PF00106">
    <property type="entry name" value="adh_short"/>
    <property type="match status" value="1"/>
</dbReference>
<dbReference type="PANTHER" id="PTHR43391:SF14">
    <property type="entry name" value="DEHYDROGENASE_REDUCTASE SDR FAMILY PROTEIN 7-LIKE"/>
    <property type="match status" value="1"/>
</dbReference>
<dbReference type="GO" id="GO:0005829">
    <property type="term" value="C:cytosol"/>
    <property type="evidence" value="ECO:0007669"/>
    <property type="project" value="TreeGrafter"/>
</dbReference>
<accession>R1GPA0</accession>
<dbReference type="GO" id="GO:0016491">
    <property type="term" value="F:oxidoreductase activity"/>
    <property type="evidence" value="ECO:0007669"/>
    <property type="project" value="UniProtKB-KW"/>
</dbReference>
<dbReference type="eggNOG" id="COG0300">
    <property type="taxonomic scope" value="Bacteria"/>
</dbReference>
<evidence type="ECO:0000256" key="4">
    <source>
        <dbReference type="RuleBase" id="RU000363"/>
    </source>
</evidence>
<protein>
    <submittedName>
        <fullName evidence="5">3-oxoacyl-[acyl-carrier protein] reductase</fullName>
    </submittedName>
</protein>
<dbReference type="PANTHER" id="PTHR43391">
    <property type="entry name" value="RETINOL DEHYDROGENASE-RELATED"/>
    <property type="match status" value="1"/>
</dbReference>
<dbReference type="AlphaFoldDB" id="R1GPA0"/>
<comment type="caution">
    <text evidence="5">The sequence shown here is derived from an EMBL/GenBank/DDBJ whole genome shotgun (WGS) entry which is preliminary data.</text>
</comment>
<keyword evidence="6" id="KW-1185">Reference proteome</keyword>
<sequence>MQKRVWVTGGSRGIGFALAQHFVEDGYKVLVIAKNENSLDSARQRIESQNPETDLVSVQLDFSDVNAVDSKVQKLLQEFGAPDILISNAGILAFGNTSASASTIHDVFMVNVVSSLVFTNKVAEAMKEKGAGRIFILGSTAGMTPVSKLGVYSASKAAVVSYSQSLYEEMLPHGVDVTCLCPSVVDTDMTDDGRIDKMLKIQQEDIVKAVDYIMSLSPGCAVPLQKIACKVIDLENL</sequence>
<dbReference type="InterPro" id="IPR002347">
    <property type="entry name" value="SDR_fam"/>
</dbReference>